<accession>A0ACC0P5T4</accession>
<sequence>MNICLQRTSPCSFSKTLLYESSSKSSIVFSNAWHSFIPAARGPIPTSPMDMLPLTPLQPGWEH</sequence>
<evidence type="ECO:0000313" key="1">
    <source>
        <dbReference type="EMBL" id="KAI8560506.1"/>
    </source>
</evidence>
<dbReference type="Proteomes" id="UP001062846">
    <property type="component" value="Chromosome 4"/>
</dbReference>
<gene>
    <name evidence="1" type="ORF">RHMOL_Rhmol04G0261700</name>
</gene>
<evidence type="ECO:0000313" key="2">
    <source>
        <dbReference type="Proteomes" id="UP001062846"/>
    </source>
</evidence>
<name>A0ACC0P5T4_RHOML</name>
<keyword evidence="2" id="KW-1185">Reference proteome</keyword>
<organism evidence="1 2">
    <name type="scientific">Rhododendron molle</name>
    <name type="common">Chinese azalea</name>
    <name type="synonym">Azalea mollis</name>
    <dbReference type="NCBI Taxonomy" id="49168"/>
    <lineage>
        <taxon>Eukaryota</taxon>
        <taxon>Viridiplantae</taxon>
        <taxon>Streptophyta</taxon>
        <taxon>Embryophyta</taxon>
        <taxon>Tracheophyta</taxon>
        <taxon>Spermatophyta</taxon>
        <taxon>Magnoliopsida</taxon>
        <taxon>eudicotyledons</taxon>
        <taxon>Gunneridae</taxon>
        <taxon>Pentapetalae</taxon>
        <taxon>asterids</taxon>
        <taxon>Ericales</taxon>
        <taxon>Ericaceae</taxon>
        <taxon>Ericoideae</taxon>
        <taxon>Rhodoreae</taxon>
        <taxon>Rhododendron</taxon>
    </lineage>
</organism>
<protein>
    <submittedName>
        <fullName evidence="1">Uncharacterized protein</fullName>
    </submittedName>
</protein>
<proteinExistence type="predicted"/>
<dbReference type="EMBL" id="CM046391">
    <property type="protein sequence ID" value="KAI8560506.1"/>
    <property type="molecule type" value="Genomic_DNA"/>
</dbReference>
<comment type="caution">
    <text evidence="1">The sequence shown here is derived from an EMBL/GenBank/DDBJ whole genome shotgun (WGS) entry which is preliminary data.</text>
</comment>
<reference evidence="1" key="1">
    <citation type="submission" date="2022-02" db="EMBL/GenBank/DDBJ databases">
        <title>Plant Genome Project.</title>
        <authorList>
            <person name="Zhang R.-G."/>
        </authorList>
    </citation>
    <scope>NUCLEOTIDE SEQUENCE</scope>
    <source>
        <strain evidence="1">AT1</strain>
    </source>
</reference>